<dbReference type="Gene3D" id="3.40.190.170">
    <property type="entry name" value="Bacterial extracellular solute-binding protein, family 7"/>
    <property type="match status" value="1"/>
</dbReference>
<dbReference type="InterPro" id="IPR004682">
    <property type="entry name" value="TRAP_DctP"/>
</dbReference>
<dbReference type="EMBL" id="QETA01000004">
    <property type="protein sequence ID" value="PWF22558.1"/>
    <property type="molecule type" value="Genomic_DNA"/>
</dbReference>
<dbReference type="Proteomes" id="UP000245212">
    <property type="component" value="Unassembled WGS sequence"/>
</dbReference>
<dbReference type="NCBIfam" id="TIGR00787">
    <property type="entry name" value="dctP"/>
    <property type="match status" value="1"/>
</dbReference>
<dbReference type="InterPro" id="IPR038404">
    <property type="entry name" value="TRAP_DctP_sf"/>
</dbReference>
<gene>
    <name evidence="3" type="ORF">DD235_10745</name>
</gene>
<dbReference type="GO" id="GO:0030288">
    <property type="term" value="C:outer membrane-bounded periplasmic space"/>
    <property type="evidence" value="ECO:0007669"/>
    <property type="project" value="InterPro"/>
</dbReference>
<dbReference type="Pfam" id="PF03480">
    <property type="entry name" value="DctP"/>
    <property type="match status" value="1"/>
</dbReference>
<feature type="chain" id="PRO_5015884933" evidence="2">
    <location>
        <begin position="21"/>
        <end position="333"/>
    </location>
</feature>
<dbReference type="GO" id="GO:0030246">
    <property type="term" value="F:carbohydrate binding"/>
    <property type="evidence" value="ECO:0007669"/>
    <property type="project" value="TreeGrafter"/>
</dbReference>
<dbReference type="RefSeq" id="WP_109062082.1">
    <property type="nucleotide sequence ID" value="NZ_QETA01000004.1"/>
</dbReference>
<proteinExistence type="predicted"/>
<evidence type="ECO:0000256" key="1">
    <source>
        <dbReference type="ARBA" id="ARBA00022729"/>
    </source>
</evidence>
<protein>
    <submittedName>
        <fullName evidence="3">ABC transporter substrate-binding protein</fullName>
    </submittedName>
</protein>
<dbReference type="PANTHER" id="PTHR33376:SF2">
    <property type="entry name" value="DICARBOXYLATE-BINDING PERIPLASMIC PROTEIN"/>
    <property type="match status" value="1"/>
</dbReference>
<keyword evidence="1 2" id="KW-0732">Signal</keyword>
<keyword evidence="4" id="KW-1185">Reference proteome</keyword>
<dbReference type="InterPro" id="IPR018389">
    <property type="entry name" value="DctP_fam"/>
</dbReference>
<dbReference type="GO" id="GO:0055085">
    <property type="term" value="P:transmembrane transport"/>
    <property type="evidence" value="ECO:0007669"/>
    <property type="project" value="InterPro"/>
</dbReference>
<dbReference type="CDD" id="cd13679">
    <property type="entry name" value="PBP2_TRAP_YiaO_like"/>
    <property type="match status" value="1"/>
</dbReference>
<dbReference type="NCBIfam" id="NF037995">
    <property type="entry name" value="TRAP_S1"/>
    <property type="match status" value="1"/>
</dbReference>
<evidence type="ECO:0000313" key="4">
    <source>
        <dbReference type="Proteomes" id="UP000245212"/>
    </source>
</evidence>
<dbReference type="AlphaFoldDB" id="A0A2V1K0K3"/>
<evidence type="ECO:0000313" key="3">
    <source>
        <dbReference type="EMBL" id="PWF22558.1"/>
    </source>
</evidence>
<dbReference type="PIRSF" id="PIRSF006470">
    <property type="entry name" value="DctB"/>
    <property type="match status" value="1"/>
</dbReference>
<sequence>MHKILIALATATCFCTTAAAAEYRSHTIKFAVTTPKGTPPVQGMELFAEKVAERSGGKIKVRLFPNGVLGGDAQVLSSLQGGVIEMMMWSAGNLVTQVPDFGLLDLPFLYTDPQKVDVLLDGEVGDRLIAQLPQRQLVGLAFWELGMRHLTNNVHPVALPADASGIKIRLQESPISVDTWRALGANPTPLPFTEVHTALETGTVDGQENPATVILSAKFNEVQKYLSLTRHSYNAHMVLVGKPFWDRLNTDEQQLLRDVAMEVRLEQRQLSRENDAKVIAELEQAGMQVNHLDEEALSRFREQLRPVILEHANKINPELTQKAFEIVGFDVQD</sequence>
<feature type="signal peptide" evidence="2">
    <location>
        <begin position="1"/>
        <end position="20"/>
    </location>
</feature>
<name>A0A2V1K0K3_9BURK</name>
<accession>A0A2V1K0K3</accession>
<evidence type="ECO:0000256" key="2">
    <source>
        <dbReference type="SAM" id="SignalP"/>
    </source>
</evidence>
<reference evidence="4" key="1">
    <citation type="submission" date="2018-05" db="EMBL/GenBank/DDBJ databases">
        <authorList>
            <person name="Li Y."/>
        </authorList>
    </citation>
    <scope>NUCLEOTIDE SEQUENCE [LARGE SCALE GENOMIC DNA]</scope>
    <source>
        <strain evidence="4">3d-2-2</strain>
    </source>
</reference>
<organism evidence="3 4">
    <name type="scientific">Corticimicrobacter populi</name>
    <dbReference type="NCBI Taxonomy" id="2175229"/>
    <lineage>
        <taxon>Bacteria</taxon>
        <taxon>Pseudomonadati</taxon>
        <taxon>Pseudomonadota</taxon>
        <taxon>Betaproteobacteria</taxon>
        <taxon>Burkholderiales</taxon>
        <taxon>Alcaligenaceae</taxon>
        <taxon>Corticimicrobacter</taxon>
    </lineage>
</organism>
<comment type="caution">
    <text evidence="3">The sequence shown here is derived from an EMBL/GenBank/DDBJ whole genome shotgun (WGS) entry which is preliminary data.</text>
</comment>
<dbReference type="PANTHER" id="PTHR33376">
    <property type="match status" value="1"/>
</dbReference>